<dbReference type="Proteomes" id="UP000255277">
    <property type="component" value="Unassembled WGS sequence"/>
</dbReference>
<proteinExistence type="predicted"/>
<organism evidence="3 4">
    <name type="scientific">Staphylococcus gallinarum</name>
    <dbReference type="NCBI Taxonomy" id="1293"/>
    <lineage>
        <taxon>Bacteria</taxon>
        <taxon>Bacillati</taxon>
        <taxon>Bacillota</taxon>
        <taxon>Bacilli</taxon>
        <taxon>Bacillales</taxon>
        <taxon>Staphylococcaceae</taxon>
        <taxon>Staphylococcus</taxon>
    </lineage>
</organism>
<protein>
    <recommendedName>
        <fullName evidence="6">Phage protein</fullName>
    </recommendedName>
</protein>
<keyword evidence="5" id="KW-1185">Reference proteome</keyword>
<keyword evidence="1" id="KW-0472">Membrane</keyword>
<name>A0A0D0SQP5_STAGA</name>
<dbReference type="EMBL" id="BKAX01000003">
    <property type="protein sequence ID" value="GEQ05533.1"/>
    <property type="molecule type" value="Genomic_DNA"/>
</dbReference>
<dbReference type="AlphaFoldDB" id="A0A0D0SQP5"/>
<evidence type="ECO:0008006" key="6">
    <source>
        <dbReference type="Google" id="ProtNLM"/>
    </source>
</evidence>
<evidence type="ECO:0000313" key="2">
    <source>
        <dbReference type="EMBL" id="GEQ05533.1"/>
    </source>
</evidence>
<dbReference type="Proteomes" id="UP000321057">
    <property type="component" value="Unassembled WGS sequence"/>
</dbReference>
<evidence type="ECO:0000313" key="3">
    <source>
        <dbReference type="EMBL" id="SUM33789.1"/>
    </source>
</evidence>
<keyword evidence="1" id="KW-1133">Transmembrane helix</keyword>
<keyword evidence="1" id="KW-0812">Transmembrane</keyword>
<gene>
    <name evidence="3" type="ORF">NCTC12195_03258</name>
    <name evidence="2" type="ORF">SGA02_13610</name>
</gene>
<evidence type="ECO:0000256" key="1">
    <source>
        <dbReference type="SAM" id="Phobius"/>
    </source>
</evidence>
<dbReference type="EMBL" id="UHDK01000001">
    <property type="protein sequence ID" value="SUM33789.1"/>
    <property type="molecule type" value="Genomic_DNA"/>
</dbReference>
<evidence type="ECO:0000313" key="5">
    <source>
        <dbReference type="Proteomes" id="UP000321057"/>
    </source>
</evidence>
<reference evidence="2 5" key="2">
    <citation type="submission" date="2019-07" db="EMBL/GenBank/DDBJ databases">
        <title>Whole genome shotgun sequence of Staphylococcus gallinarum NBRC 109767.</title>
        <authorList>
            <person name="Hosoyama A."/>
            <person name="Uohara A."/>
            <person name="Ohji S."/>
            <person name="Ichikawa N."/>
        </authorList>
    </citation>
    <scope>NUCLEOTIDE SEQUENCE [LARGE SCALE GENOMIC DNA]</scope>
    <source>
        <strain evidence="2 5">NBRC 109767</strain>
    </source>
</reference>
<dbReference type="GeneID" id="93845637"/>
<dbReference type="STRING" id="1293.SH09_03865"/>
<sequence length="66" mass="7740">MENKNVRELDEMTYTEIFERYSDGLERINNQFTNEFIKISRRFVYEMSLAGLLVGICIGIVVGLFI</sequence>
<accession>A0A0D0SQP5</accession>
<evidence type="ECO:0000313" key="4">
    <source>
        <dbReference type="Proteomes" id="UP000255277"/>
    </source>
</evidence>
<feature type="transmembrane region" description="Helical" evidence="1">
    <location>
        <begin position="43"/>
        <end position="65"/>
    </location>
</feature>
<reference evidence="3 4" key="1">
    <citation type="submission" date="2018-06" db="EMBL/GenBank/DDBJ databases">
        <authorList>
            <consortium name="Pathogen Informatics"/>
            <person name="Doyle S."/>
        </authorList>
    </citation>
    <scope>NUCLEOTIDE SEQUENCE [LARGE SCALE GENOMIC DNA]</scope>
    <source>
        <strain evidence="3 4">NCTC12195</strain>
    </source>
</reference>
<dbReference type="RefSeq" id="WP_042738316.1">
    <property type="nucleotide sequence ID" value="NZ_BKAX01000003.1"/>
</dbReference>